<dbReference type="PROSITE" id="PS51747">
    <property type="entry name" value="CYT_DCMP_DEAMINASES_2"/>
    <property type="match status" value="1"/>
</dbReference>
<evidence type="ECO:0000256" key="1">
    <source>
        <dbReference type="ARBA" id="ARBA00022723"/>
    </source>
</evidence>
<dbReference type="InterPro" id="IPR002125">
    <property type="entry name" value="CMP_dCMP_dom"/>
</dbReference>
<protein>
    <submittedName>
        <fullName evidence="4">Pyrimidine deaminase domain of riboflavin biosynthesis-containing protein RibD</fullName>
    </submittedName>
</protein>
<dbReference type="EMBL" id="FNEM01000013">
    <property type="protein sequence ID" value="SDJ77433.1"/>
    <property type="molecule type" value="Genomic_DNA"/>
</dbReference>
<proteinExistence type="predicted"/>
<gene>
    <name evidence="4" type="ORF">SAMN04488540_11361</name>
</gene>
<dbReference type="PROSITE" id="PS00903">
    <property type="entry name" value="CYT_DCMP_DEAMINASES_1"/>
    <property type="match status" value="1"/>
</dbReference>
<dbReference type="RefSeq" id="WP_176819319.1">
    <property type="nucleotide sequence ID" value="NZ_FNEM01000013.1"/>
</dbReference>
<evidence type="ECO:0000313" key="4">
    <source>
        <dbReference type="EMBL" id="SDJ77433.1"/>
    </source>
</evidence>
<evidence type="ECO:0000256" key="2">
    <source>
        <dbReference type="ARBA" id="ARBA00022833"/>
    </source>
</evidence>
<sequence length="149" mass="15584">MSELLKTPTDAHPMLRALALSKQALPQCQPNPPVGCVLVKGGQVVAEGFTQAIGGNHAEVEALNRYSGSMEGVTAYVTLEPCSFVGRTPACARTLVQTGIKNVVVAMLDPDPRNSGKGIAILEQAGVSVEVGVHQQAVSEFLTPYLGKS</sequence>
<evidence type="ECO:0000313" key="5">
    <source>
        <dbReference type="Proteomes" id="UP000199527"/>
    </source>
</evidence>
<dbReference type="Pfam" id="PF00383">
    <property type="entry name" value="dCMP_cyt_deam_1"/>
    <property type="match status" value="1"/>
</dbReference>
<feature type="domain" description="CMP/dCMP-type deaminase" evidence="3">
    <location>
        <begin position="8"/>
        <end position="130"/>
    </location>
</feature>
<dbReference type="PANTHER" id="PTHR11079:SF162">
    <property type="entry name" value="RIBOFLAVIN BIOSYNTHESIS PROTEIN PYRD, CHLOROPLASTIC"/>
    <property type="match status" value="1"/>
</dbReference>
<keyword evidence="1" id="KW-0479">Metal-binding</keyword>
<dbReference type="PANTHER" id="PTHR11079">
    <property type="entry name" value="CYTOSINE DEAMINASE FAMILY MEMBER"/>
    <property type="match status" value="1"/>
</dbReference>
<name>A0A1G8WH17_9GAMM</name>
<dbReference type="InterPro" id="IPR016192">
    <property type="entry name" value="APOBEC/CMP_deaminase_Zn-bd"/>
</dbReference>
<dbReference type="SUPFAM" id="SSF53927">
    <property type="entry name" value="Cytidine deaminase-like"/>
    <property type="match status" value="1"/>
</dbReference>
<organism evidence="4 5">
    <name type="scientific">Ferrimonas sediminum</name>
    <dbReference type="NCBI Taxonomy" id="718193"/>
    <lineage>
        <taxon>Bacteria</taxon>
        <taxon>Pseudomonadati</taxon>
        <taxon>Pseudomonadota</taxon>
        <taxon>Gammaproteobacteria</taxon>
        <taxon>Alteromonadales</taxon>
        <taxon>Ferrimonadaceae</taxon>
        <taxon>Ferrimonas</taxon>
    </lineage>
</organism>
<dbReference type="CDD" id="cd01284">
    <property type="entry name" value="Riboflavin_deaminase-reductase"/>
    <property type="match status" value="1"/>
</dbReference>
<keyword evidence="5" id="KW-1185">Reference proteome</keyword>
<keyword evidence="2" id="KW-0862">Zinc</keyword>
<dbReference type="InterPro" id="IPR016193">
    <property type="entry name" value="Cytidine_deaminase-like"/>
</dbReference>
<reference evidence="5" key="1">
    <citation type="submission" date="2016-10" db="EMBL/GenBank/DDBJ databases">
        <authorList>
            <person name="Varghese N."/>
            <person name="Submissions S."/>
        </authorList>
    </citation>
    <scope>NUCLEOTIDE SEQUENCE [LARGE SCALE GENOMIC DNA]</scope>
    <source>
        <strain evidence="5">DSM 23317</strain>
    </source>
</reference>
<evidence type="ECO:0000259" key="3">
    <source>
        <dbReference type="PROSITE" id="PS51747"/>
    </source>
</evidence>
<dbReference type="Gene3D" id="3.40.140.10">
    <property type="entry name" value="Cytidine Deaminase, domain 2"/>
    <property type="match status" value="1"/>
</dbReference>
<accession>A0A1G8WH17</accession>
<dbReference type="AlphaFoldDB" id="A0A1G8WH17"/>
<dbReference type="Proteomes" id="UP000199527">
    <property type="component" value="Unassembled WGS sequence"/>
</dbReference>
<dbReference type="GO" id="GO:0008270">
    <property type="term" value="F:zinc ion binding"/>
    <property type="evidence" value="ECO:0007669"/>
    <property type="project" value="InterPro"/>
</dbReference>
<dbReference type="GO" id="GO:0008835">
    <property type="term" value="F:diaminohydroxyphosphoribosylaminopyrimidine deaminase activity"/>
    <property type="evidence" value="ECO:0007669"/>
    <property type="project" value="TreeGrafter"/>
</dbReference>